<dbReference type="Pfam" id="PF09234">
    <property type="entry name" value="DUF1963"/>
    <property type="match status" value="1"/>
</dbReference>
<gene>
    <name evidence="1" type="ORF">AAV99_05015</name>
</gene>
<dbReference type="SUPFAM" id="SSF103032">
    <property type="entry name" value="Hypothetical protein YwqG"/>
    <property type="match status" value="1"/>
</dbReference>
<dbReference type="InterPro" id="IPR035948">
    <property type="entry name" value="YwqG-like_sf"/>
</dbReference>
<dbReference type="Gene3D" id="2.30.320.10">
    <property type="entry name" value="YwqG-like"/>
    <property type="match status" value="1"/>
</dbReference>
<protein>
    <submittedName>
        <fullName evidence="1">Uncharacterized protein</fullName>
    </submittedName>
</protein>
<accession>A0A0H0XQL2</accession>
<evidence type="ECO:0000313" key="1">
    <source>
        <dbReference type="EMBL" id="KLI64868.1"/>
    </source>
</evidence>
<dbReference type="PANTHER" id="PTHR36436">
    <property type="entry name" value="SLL5081 PROTEIN"/>
    <property type="match status" value="1"/>
</dbReference>
<dbReference type="AlphaFoldDB" id="A0A0H0XQL2"/>
<organism evidence="1 2">
    <name type="scientific">Aurantiacibacter marinus</name>
    <dbReference type="NCBI Taxonomy" id="874156"/>
    <lineage>
        <taxon>Bacteria</taxon>
        <taxon>Pseudomonadati</taxon>
        <taxon>Pseudomonadota</taxon>
        <taxon>Alphaproteobacteria</taxon>
        <taxon>Sphingomonadales</taxon>
        <taxon>Erythrobacteraceae</taxon>
        <taxon>Aurantiacibacter</taxon>
    </lineage>
</organism>
<sequence>MPKIFELLTPFMHIARDVEGENQRSRDAFAPYADPDLSWTAQRAAFNELQDILQHKLPRHAPNLEAELAGILKTLPGRLEDAARHIAERLSVAAQTPPYASKPGNRLHALSDLQAEHSLDWHLGGARHRWQRSMTSLALAGQKTAQEAKDALQREVKECTVRSRQTPFLHRMARHFNFAASGEEAMRQLDILLHAFLEAIADTEEWAESHFATYGAQQMAFIAAEYDILKTDCDPLNLAEYLSHARPALAIFRAHIPTFPLPRSRRGGLPWLPRDTPWPVGKHGKPLNFLMQIDLSENEDGPPTLPRSGTLLFFADAENRSEFGGGAVIHDPESSGLERPAPADLPEVRGDVYSQSMFEKNEPLKTAIFPLVGMRLRSITTLPFPAAHESGAVYNPAFAARFRAFHQSLREASPDPGSMGTCFYEPPIPATIDLWRLVHFVSARLALAYDDKELGAEFAIWAERAAQQNPYGKLSPDDLADFAIPLSQAAKLDILETRKDYHRVFHLRDASVAASNAAYLEAESNPAMAEALASQRSEPSPDIQRIASQYSQMMGHSWAPGSDAGEGPDDELLLQIIPDWAFGIKHEYRFTIAKRDLADTNFSAAKVTRHPAYMGPLLI</sequence>
<keyword evidence="2" id="KW-1185">Reference proteome</keyword>
<dbReference type="PANTHER" id="PTHR36436:SF6">
    <property type="entry name" value="SLL5081 PROTEIN"/>
    <property type="match status" value="1"/>
</dbReference>
<comment type="caution">
    <text evidence="1">The sequence shown here is derived from an EMBL/GenBank/DDBJ whole genome shotgun (WGS) entry which is preliminary data.</text>
</comment>
<proteinExistence type="predicted"/>
<dbReference type="OrthoDB" id="4929513at2"/>
<reference evidence="1 2" key="1">
    <citation type="submission" date="2015-04" db="EMBL/GenBank/DDBJ databases">
        <title>The draft genome sequence of Erythrobacter marinus HWDM-33.</title>
        <authorList>
            <person name="Zhuang L."/>
            <person name="Liu Y."/>
            <person name="Shao Z."/>
        </authorList>
    </citation>
    <scope>NUCLEOTIDE SEQUENCE [LARGE SCALE GENOMIC DNA]</scope>
    <source>
        <strain evidence="1 2">HWDM-33</strain>
    </source>
</reference>
<evidence type="ECO:0000313" key="2">
    <source>
        <dbReference type="Proteomes" id="UP000053455"/>
    </source>
</evidence>
<dbReference type="PATRIC" id="fig|874156.12.peg.1039"/>
<dbReference type="EMBL" id="LBHU01000001">
    <property type="protein sequence ID" value="KLI64868.1"/>
    <property type="molecule type" value="Genomic_DNA"/>
</dbReference>
<name>A0A0H0XQL2_9SPHN</name>
<dbReference type="Proteomes" id="UP000053455">
    <property type="component" value="Unassembled WGS sequence"/>
</dbReference>
<dbReference type="InterPro" id="IPR015315">
    <property type="entry name" value="DUF1963"/>
</dbReference>